<reference evidence="3 4" key="1">
    <citation type="journal article" date="2023" name="Sci. Data">
        <title>Genome assembly of the Korean intertidal mud-creeper Batillaria attramentaria.</title>
        <authorList>
            <person name="Patra A.K."/>
            <person name="Ho P.T."/>
            <person name="Jun S."/>
            <person name="Lee S.J."/>
            <person name="Kim Y."/>
            <person name="Won Y.J."/>
        </authorList>
    </citation>
    <scope>NUCLEOTIDE SEQUENCE [LARGE SCALE GENOMIC DNA]</scope>
    <source>
        <strain evidence="3">Wonlab-2016</strain>
    </source>
</reference>
<keyword evidence="4" id="KW-1185">Reference proteome</keyword>
<keyword evidence="2" id="KW-0732">Signal</keyword>
<dbReference type="Proteomes" id="UP001519460">
    <property type="component" value="Unassembled WGS sequence"/>
</dbReference>
<organism evidence="3 4">
    <name type="scientific">Batillaria attramentaria</name>
    <dbReference type="NCBI Taxonomy" id="370345"/>
    <lineage>
        <taxon>Eukaryota</taxon>
        <taxon>Metazoa</taxon>
        <taxon>Spiralia</taxon>
        <taxon>Lophotrochozoa</taxon>
        <taxon>Mollusca</taxon>
        <taxon>Gastropoda</taxon>
        <taxon>Caenogastropoda</taxon>
        <taxon>Sorbeoconcha</taxon>
        <taxon>Cerithioidea</taxon>
        <taxon>Batillariidae</taxon>
        <taxon>Batillaria</taxon>
    </lineage>
</organism>
<proteinExistence type="predicted"/>
<comment type="caution">
    <text evidence="3">The sequence shown here is derived from an EMBL/GenBank/DDBJ whole genome shotgun (WGS) entry which is preliminary data.</text>
</comment>
<evidence type="ECO:0000313" key="4">
    <source>
        <dbReference type="Proteomes" id="UP001519460"/>
    </source>
</evidence>
<feature type="chain" id="PRO_5044886052" evidence="2">
    <location>
        <begin position="17"/>
        <end position="146"/>
    </location>
</feature>
<feature type="compositionally biased region" description="Polar residues" evidence="1">
    <location>
        <begin position="23"/>
        <end position="42"/>
    </location>
</feature>
<sequence>MNVALLLLVLVASTWAQSPLDSVSTATTQAPQNSDGPQQPASDTERIDISKTGPAKDSTPSLPSSPISGGRPKFMDYIINRLKQRFGASAAQGTSGQSPVSQSRLGGFLATLFNRRSGAGPSGSQSGSTRVERLRSLAARFLGGGE</sequence>
<name>A0ABD0KF38_9CAEN</name>
<evidence type="ECO:0000256" key="1">
    <source>
        <dbReference type="SAM" id="MobiDB-lite"/>
    </source>
</evidence>
<protein>
    <submittedName>
        <fullName evidence="3">Uncharacterized protein</fullName>
    </submittedName>
</protein>
<dbReference type="AlphaFoldDB" id="A0ABD0KF38"/>
<evidence type="ECO:0000313" key="3">
    <source>
        <dbReference type="EMBL" id="KAK7485585.1"/>
    </source>
</evidence>
<evidence type="ECO:0000256" key="2">
    <source>
        <dbReference type="SAM" id="SignalP"/>
    </source>
</evidence>
<feature type="signal peptide" evidence="2">
    <location>
        <begin position="1"/>
        <end position="16"/>
    </location>
</feature>
<gene>
    <name evidence="3" type="ORF">BaRGS_00023160</name>
</gene>
<feature type="region of interest" description="Disordered" evidence="1">
    <location>
        <begin position="23"/>
        <end position="73"/>
    </location>
</feature>
<accession>A0ABD0KF38</accession>
<feature type="compositionally biased region" description="Polar residues" evidence="1">
    <location>
        <begin position="58"/>
        <end position="67"/>
    </location>
</feature>
<feature type="non-terminal residue" evidence="3">
    <location>
        <position position="146"/>
    </location>
</feature>
<dbReference type="EMBL" id="JACVVK020000192">
    <property type="protein sequence ID" value="KAK7485585.1"/>
    <property type="molecule type" value="Genomic_DNA"/>
</dbReference>